<comment type="caution">
    <text evidence="3">The sequence shown here is derived from an EMBL/GenBank/DDBJ whole genome shotgun (WGS) entry which is preliminary data.</text>
</comment>
<feature type="domain" description="DUF6699" evidence="2">
    <location>
        <begin position="207"/>
        <end position="330"/>
    </location>
</feature>
<gene>
    <name evidence="3" type="ORF">CPB83DRAFT_847518</name>
</gene>
<dbReference type="AlphaFoldDB" id="A0A9P6ENJ0"/>
<accession>A0A9P6ENJ0</accession>
<dbReference type="Pfam" id="PF20415">
    <property type="entry name" value="DUF6699"/>
    <property type="match status" value="1"/>
</dbReference>
<sequence length="341" mass="37918">MSSNYRYVPPPRNNTVDYHNSPYLGPYMAQTNSPFVPPMVLNASPCVSPYTTPYTSPAAANVPLPPSPNPSAASHLHSPYAAPFVPFPASADSAYKPYIPAYQRERRVSWNGPEPHADGTWTYPPRQPPVRQRTRSYNDSPYTIYTTPPSPVHYVPYTYNSAPPQATVEPALHPYLHGSVPRGDIIFDLAGPFQPMKLVGNNQVLPLTLDELGQNATHPPTYAMTISCDRSVPEWPLHLDFRTNNPHNASVPPIKLGDVLSIIHSSLNKRISQYDWATLDSKQEYLVSQAYTKRCKRLGPGELAYRTQGVKQLDFLLGKTKFRGLVPTGDSIESFMIVVSD</sequence>
<evidence type="ECO:0000256" key="1">
    <source>
        <dbReference type="SAM" id="MobiDB-lite"/>
    </source>
</evidence>
<protein>
    <recommendedName>
        <fullName evidence="2">DUF6699 domain-containing protein</fullName>
    </recommendedName>
</protein>
<evidence type="ECO:0000313" key="3">
    <source>
        <dbReference type="EMBL" id="KAF9532252.1"/>
    </source>
</evidence>
<feature type="region of interest" description="Disordered" evidence="1">
    <location>
        <begin position="113"/>
        <end position="142"/>
    </location>
</feature>
<organism evidence="3 4">
    <name type="scientific">Crepidotus variabilis</name>
    <dbReference type="NCBI Taxonomy" id="179855"/>
    <lineage>
        <taxon>Eukaryota</taxon>
        <taxon>Fungi</taxon>
        <taxon>Dikarya</taxon>
        <taxon>Basidiomycota</taxon>
        <taxon>Agaricomycotina</taxon>
        <taxon>Agaricomycetes</taxon>
        <taxon>Agaricomycetidae</taxon>
        <taxon>Agaricales</taxon>
        <taxon>Agaricineae</taxon>
        <taxon>Crepidotaceae</taxon>
        <taxon>Crepidotus</taxon>
    </lineage>
</organism>
<dbReference type="OrthoDB" id="3251728at2759"/>
<evidence type="ECO:0000259" key="2">
    <source>
        <dbReference type="Pfam" id="PF20415"/>
    </source>
</evidence>
<reference evidence="3" key="1">
    <citation type="submission" date="2020-11" db="EMBL/GenBank/DDBJ databases">
        <authorList>
            <consortium name="DOE Joint Genome Institute"/>
            <person name="Ahrendt S."/>
            <person name="Riley R."/>
            <person name="Andreopoulos W."/>
            <person name="Labutti K."/>
            <person name="Pangilinan J."/>
            <person name="Ruiz-Duenas F.J."/>
            <person name="Barrasa J.M."/>
            <person name="Sanchez-Garcia M."/>
            <person name="Camarero S."/>
            <person name="Miyauchi S."/>
            <person name="Serrano A."/>
            <person name="Linde D."/>
            <person name="Babiker R."/>
            <person name="Drula E."/>
            <person name="Ayuso-Fernandez I."/>
            <person name="Pacheco R."/>
            <person name="Padilla G."/>
            <person name="Ferreira P."/>
            <person name="Barriuso J."/>
            <person name="Kellner H."/>
            <person name="Castanera R."/>
            <person name="Alfaro M."/>
            <person name="Ramirez L."/>
            <person name="Pisabarro A.G."/>
            <person name="Kuo A."/>
            <person name="Tritt A."/>
            <person name="Lipzen A."/>
            <person name="He G."/>
            <person name="Yan M."/>
            <person name="Ng V."/>
            <person name="Cullen D."/>
            <person name="Martin F."/>
            <person name="Rosso M.-N."/>
            <person name="Henrissat B."/>
            <person name="Hibbett D."/>
            <person name="Martinez A.T."/>
            <person name="Grigoriev I.V."/>
        </authorList>
    </citation>
    <scope>NUCLEOTIDE SEQUENCE</scope>
    <source>
        <strain evidence="3">CBS 506.95</strain>
    </source>
</reference>
<dbReference type="InterPro" id="IPR046522">
    <property type="entry name" value="DUF6699"/>
</dbReference>
<keyword evidence="4" id="KW-1185">Reference proteome</keyword>
<evidence type="ECO:0000313" key="4">
    <source>
        <dbReference type="Proteomes" id="UP000807306"/>
    </source>
</evidence>
<proteinExistence type="predicted"/>
<dbReference type="EMBL" id="MU157832">
    <property type="protein sequence ID" value="KAF9532252.1"/>
    <property type="molecule type" value="Genomic_DNA"/>
</dbReference>
<name>A0A9P6ENJ0_9AGAR</name>
<dbReference type="Proteomes" id="UP000807306">
    <property type="component" value="Unassembled WGS sequence"/>
</dbReference>